<proteinExistence type="predicted"/>
<keyword evidence="2" id="KW-1185">Reference proteome</keyword>
<organism evidence="1 2">
    <name type="scientific">Cuscuta epithymum</name>
    <dbReference type="NCBI Taxonomy" id="186058"/>
    <lineage>
        <taxon>Eukaryota</taxon>
        <taxon>Viridiplantae</taxon>
        <taxon>Streptophyta</taxon>
        <taxon>Embryophyta</taxon>
        <taxon>Tracheophyta</taxon>
        <taxon>Spermatophyta</taxon>
        <taxon>Magnoliopsida</taxon>
        <taxon>eudicotyledons</taxon>
        <taxon>Gunneridae</taxon>
        <taxon>Pentapetalae</taxon>
        <taxon>asterids</taxon>
        <taxon>lamiids</taxon>
        <taxon>Solanales</taxon>
        <taxon>Convolvulaceae</taxon>
        <taxon>Cuscuteae</taxon>
        <taxon>Cuscuta</taxon>
        <taxon>Cuscuta subgen. Cuscuta</taxon>
    </lineage>
</organism>
<protein>
    <submittedName>
        <fullName evidence="1">Uncharacterized protein</fullName>
    </submittedName>
</protein>
<evidence type="ECO:0000313" key="2">
    <source>
        <dbReference type="Proteomes" id="UP001152523"/>
    </source>
</evidence>
<sequence>MIVIPARTNIPWAERMPLARTLSTEQKEIEKNATLSNTESKVGVVVAGSPLAMTVHLLKAQCTWKYFTMYTGNHHHINMMIGGLLAGRGHRLIRKHCKFTIAVCEILCRGYYYVVERQSNLNFGKALISHQLWV</sequence>
<dbReference type="Proteomes" id="UP001152523">
    <property type="component" value="Unassembled WGS sequence"/>
</dbReference>
<evidence type="ECO:0000313" key="1">
    <source>
        <dbReference type="EMBL" id="CAH9122674.1"/>
    </source>
</evidence>
<gene>
    <name evidence="1" type="ORF">CEPIT_LOCUS24643</name>
</gene>
<dbReference type="AlphaFoldDB" id="A0AAV0EEQ0"/>
<name>A0AAV0EEQ0_9ASTE</name>
<comment type="caution">
    <text evidence="1">The sequence shown here is derived from an EMBL/GenBank/DDBJ whole genome shotgun (WGS) entry which is preliminary data.</text>
</comment>
<accession>A0AAV0EEQ0</accession>
<reference evidence="1" key="1">
    <citation type="submission" date="2022-07" db="EMBL/GenBank/DDBJ databases">
        <authorList>
            <person name="Macas J."/>
            <person name="Novak P."/>
            <person name="Neumann P."/>
        </authorList>
    </citation>
    <scope>NUCLEOTIDE SEQUENCE</scope>
</reference>
<dbReference type="EMBL" id="CAMAPF010000926">
    <property type="protein sequence ID" value="CAH9122674.1"/>
    <property type="molecule type" value="Genomic_DNA"/>
</dbReference>